<sequence length="280" mass="30520">MLIATVRLLGTLPDEWWGAWKEGLKWYETQTKIPQGSTGNIFEEIMEIGAHDGDIPPHKSKQKDKALEHVQNYKKLSSQGVLDTTDDLAVLVETLDTEEAEEVLREANDYSPVKDGSGSHESMEVPGSGSSNQKSSNAKNSKENSSAVNSSDAKSSEQKSSEVESSEKAPSSEGISTGAIKAEAPRNHLANVLEENESNPPGHIIGYASKVYHAIEDVVPATKPEPHSGSANAQSFLEPSGFRITVSEAKSFEDLLRHALKYQPEERSIASKLSKHIWLL</sequence>
<name>A0A395IMA3_9HELO</name>
<feature type="region of interest" description="Disordered" evidence="1">
    <location>
        <begin position="101"/>
        <end position="182"/>
    </location>
</feature>
<dbReference type="EMBL" id="QKRW01000033">
    <property type="protein sequence ID" value="RAL61256.1"/>
    <property type="molecule type" value="Genomic_DNA"/>
</dbReference>
<dbReference type="AlphaFoldDB" id="A0A395IMA3"/>
<organism evidence="2 3">
    <name type="scientific">Monilinia fructigena</name>
    <dbReference type="NCBI Taxonomy" id="38457"/>
    <lineage>
        <taxon>Eukaryota</taxon>
        <taxon>Fungi</taxon>
        <taxon>Dikarya</taxon>
        <taxon>Ascomycota</taxon>
        <taxon>Pezizomycotina</taxon>
        <taxon>Leotiomycetes</taxon>
        <taxon>Helotiales</taxon>
        <taxon>Sclerotiniaceae</taxon>
        <taxon>Monilinia</taxon>
    </lineage>
</organism>
<feature type="compositionally biased region" description="Basic and acidic residues" evidence="1">
    <location>
        <begin position="154"/>
        <end position="167"/>
    </location>
</feature>
<gene>
    <name evidence="2" type="ORF">DID88_010335</name>
</gene>
<reference evidence="2 3" key="1">
    <citation type="submission" date="2018-06" db="EMBL/GenBank/DDBJ databases">
        <title>Genome Sequence of the Brown Rot Fungal Pathogen Monilinia fructigena.</title>
        <authorList>
            <person name="Landi L."/>
            <person name="De Miccolis Angelini R.M."/>
            <person name="Pollastro S."/>
            <person name="Abate D."/>
            <person name="Faretra F."/>
            <person name="Romanazzi G."/>
        </authorList>
    </citation>
    <scope>NUCLEOTIDE SEQUENCE [LARGE SCALE GENOMIC DNA]</scope>
    <source>
        <strain evidence="2 3">Mfrg269</strain>
    </source>
</reference>
<protein>
    <submittedName>
        <fullName evidence="2">Uncharacterized protein</fullName>
    </submittedName>
</protein>
<comment type="caution">
    <text evidence="2">The sequence shown here is derived from an EMBL/GenBank/DDBJ whole genome shotgun (WGS) entry which is preliminary data.</text>
</comment>
<keyword evidence="3" id="KW-1185">Reference proteome</keyword>
<feature type="compositionally biased region" description="Low complexity" evidence="1">
    <location>
        <begin position="128"/>
        <end position="153"/>
    </location>
</feature>
<accession>A0A395IMA3</accession>
<proteinExistence type="predicted"/>
<evidence type="ECO:0000256" key="1">
    <source>
        <dbReference type="SAM" id="MobiDB-lite"/>
    </source>
</evidence>
<evidence type="ECO:0000313" key="2">
    <source>
        <dbReference type="EMBL" id="RAL61256.1"/>
    </source>
</evidence>
<evidence type="ECO:0000313" key="3">
    <source>
        <dbReference type="Proteomes" id="UP000249056"/>
    </source>
</evidence>
<dbReference type="OrthoDB" id="5979581at2759"/>
<dbReference type="Proteomes" id="UP000249056">
    <property type="component" value="Unassembled WGS sequence"/>
</dbReference>